<dbReference type="InterPro" id="IPR000568">
    <property type="entry name" value="ATP_synth_F0_asu"/>
</dbReference>
<dbReference type="AlphaFoldDB" id="A0A7G9RZA4"/>
<feature type="transmembrane region" description="Helical" evidence="11">
    <location>
        <begin position="205"/>
        <end position="224"/>
    </location>
</feature>
<dbReference type="HAMAP" id="MF_01393">
    <property type="entry name" value="ATP_synth_a_bact"/>
    <property type="match status" value="1"/>
</dbReference>
<dbReference type="KEGG" id="eio:H9L01_00705"/>
<keyword evidence="7 11" id="KW-1133">Transmembrane helix</keyword>
<sequence>MKLQKEVYSILILTIFLFILFKAMNKKLVGLELKEKPKGLALKAILFVQTINNFTVQNMGEKHGKRMSAYIGSVFIYILLANMMGLLGLQSPTSNYSVTLVLAIISFCLIQHAKIDQNGIKGYFKGFFEPFFPFVIPNFFGTVAPLISLSLRLFGNVLSGTVIMTLLYTFTAWLSSFVPLIGGFNFIGVVVAPVLHLYFDMFSAFLQAFIFISLTSILIAVEYAE</sequence>
<dbReference type="PANTHER" id="PTHR42823">
    <property type="entry name" value="ATP SYNTHASE SUBUNIT A, CHLOROPLASTIC"/>
    <property type="match status" value="1"/>
</dbReference>
<comment type="function">
    <text evidence="11">Key component of the proton channel; it plays a direct role in the translocation of protons across the membrane.</text>
</comment>
<comment type="subcellular location">
    <subcellularLocation>
        <location evidence="11">Cell membrane</location>
        <topology evidence="11">Multi-pass membrane protein</topology>
    </subcellularLocation>
    <subcellularLocation>
        <location evidence="1">Membrane</location>
        <topology evidence="1">Multi-pass membrane protein</topology>
    </subcellularLocation>
</comment>
<evidence type="ECO:0000256" key="3">
    <source>
        <dbReference type="ARBA" id="ARBA00022448"/>
    </source>
</evidence>
<feature type="transmembrane region" description="Helical" evidence="11">
    <location>
        <begin position="96"/>
        <end position="115"/>
    </location>
</feature>
<evidence type="ECO:0000256" key="4">
    <source>
        <dbReference type="ARBA" id="ARBA00022547"/>
    </source>
</evidence>
<dbReference type="InterPro" id="IPR045082">
    <property type="entry name" value="ATP_syn_F0_a_bact/chloroplast"/>
</dbReference>
<feature type="transmembrane region" description="Helical" evidence="11">
    <location>
        <begin position="127"/>
        <end position="147"/>
    </location>
</feature>
<keyword evidence="6 11" id="KW-0375">Hydrogen ion transport</keyword>
<proteinExistence type="inferred from homology"/>
<dbReference type="CDD" id="cd00310">
    <property type="entry name" value="ATP-synt_Fo_a_6"/>
    <property type="match status" value="1"/>
</dbReference>
<dbReference type="Gene3D" id="1.20.120.220">
    <property type="entry name" value="ATP synthase, F0 complex, subunit A"/>
    <property type="match status" value="1"/>
</dbReference>
<keyword evidence="4 11" id="KW-0138">CF(0)</keyword>
<evidence type="ECO:0000256" key="7">
    <source>
        <dbReference type="ARBA" id="ARBA00022989"/>
    </source>
</evidence>
<dbReference type="SUPFAM" id="SSF81336">
    <property type="entry name" value="F1F0 ATP synthase subunit A"/>
    <property type="match status" value="1"/>
</dbReference>
<feature type="transmembrane region" description="Helical" evidence="11">
    <location>
        <begin position="6"/>
        <end position="24"/>
    </location>
</feature>
<dbReference type="InterPro" id="IPR035908">
    <property type="entry name" value="F0_ATP_A_sf"/>
</dbReference>
<dbReference type="PRINTS" id="PR00123">
    <property type="entry name" value="ATPASEA"/>
</dbReference>
<keyword evidence="9 11" id="KW-0472">Membrane</keyword>
<dbReference type="GO" id="GO:0005886">
    <property type="term" value="C:plasma membrane"/>
    <property type="evidence" value="ECO:0007669"/>
    <property type="project" value="UniProtKB-SubCell"/>
</dbReference>
<dbReference type="PROSITE" id="PS00449">
    <property type="entry name" value="ATPASE_A"/>
    <property type="match status" value="1"/>
</dbReference>
<evidence type="ECO:0000256" key="5">
    <source>
        <dbReference type="ARBA" id="ARBA00022692"/>
    </source>
</evidence>
<reference evidence="12 13" key="1">
    <citation type="submission" date="2020-08" db="EMBL/GenBank/DDBJ databases">
        <title>Genome sequence of Erysipelothrix inopinata DSM 15511T.</title>
        <authorList>
            <person name="Hyun D.-W."/>
            <person name="Bae J.-W."/>
        </authorList>
    </citation>
    <scope>NUCLEOTIDE SEQUENCE [LARGE SCALE GENOMIC DNA]</scope>
    <source>
        <strain evidence="12 13">DSM 15511</strain>
    </source>
</reference>
<keyword evidence="11" id="KW-1003">Cell membrane</keyword>
<accession>A0A7G9RZA4</accession>
<evidence type="ECO:0000256" key="8">
    <source>
        <dbReference type="ARBA" id="ARBA00023065"/>
    </source>
</evidence>
<dbReference type="Proteomes" id="UP000515928">
    <property type="component" value="Chromosome"/>
</dbReference>
<evidence type="ECO:0000313" key="12">
    <source>
        <dbReference type="EMBL" id="QNN60929.1"/>
    </source>
</evidence>
<protein>
    <recommendedName>
        <fullName evidence="11">ATP synthase subunit a</fullName>
    </recommendedName>
    <alternativeName>
        <fullName evidence="11">ATP synthase F0 sector subunit a</fullName>
    </alternativeName>
    <alternativeName>
        <fullName evidence="11">F-ATPase subunit 6</fullName>
    </alternativeName>
</protein>
<name>A0A7G9RZA4_9FIRM</name>
<keyword evidence="3 11" id="KW-0813">Transport</keyword>
<organism evidence="12 13">
    <name type="scientific">Erysipelothrix inopinata</name>
    <dbReference type="NCBI Taxonomy" id="225084"/>
    <lineage>
        <taxon>Bacteria</taxon>
        <taxon>Bacillati</taxon>
        <taxon>Bacillota</taxon>
        <taxon>Erysipelotrichia</taxon>
        <taxon>Erysipelotrichales</taxon>
        <taxon>Erysipelotrichaceae</taxon>
        <taxon>Erysipelothrix</taxon>
    </lineage>
</organism>
<dbReference type="Pfam" id="PF00119">
    <property type="entry name" value="ATP-synt_A"/>
    <property type="match status" value="1"/>
</dbReference>
<evidence type="ECO:0000256" key="1">
    <source>
        <dbReference type="ARBA" id="ARBA00004141"/>
    </source>
</evidence>
<feature type="transmembrane region" description="Helical" evidence="11">
    <location>
        <begin position="69"/>
        <end position="90"/>
    </location>
</feature>
<evidence type="ECO:0000256" key="9">
    <source>
        <dbReference type="ARBA" id="ARBA00023136"/>
    </source>
</evidence>
<evidence type="ECO:0000313" key="13">
    <source>
        <dbReference type="Proteomes" id="UP000515928"/>
    </source>
</evidence>
<evidence type="ECO:0000256" key="11">
    <source>
        <dbReference type="HAMAP-Rule" id="MF_01393"/>
    </source>
</evidence>
<keyword evidence="10 11" id="KW-0066">ATP synthesis</keyword>
<dbReference type="GO" id="GO:0042777">
    <property type="term" value="P:proton motive force-driven plasma membrane ATP synthesis"/>
    <property type="evidence" value="ECO:0007669"/>
    <property type="project" value="TreeGrafter"/>
</dbReference>
<comment type="similarity">
    <text evidence="2 11">Belongs to the ATPase A chain family.</text>
</comment>
<evidence type="ECO:0000256" key="6">
    <source>
        <dbReference type="ARBA" id="ARBA00022781"/>
    </source>
</evidence>
<keyword evidence="5 11" id="KW-0812">Transmembrane</keyword>
<dbReference type="RefSeq" id="WP_187534049.1">
    <property type="nucleotide sequence ID" value="NZ_CBCSHU010000009.1"/>
</dbReference>
<dbReference type="InterPro" id="IPR023011">
    <property type="entry name" value="ATP_synth_F0_asu_AS"/>
</dbReference>
<keyword evidence="8 11" id="KW-0406">Ion transport</keyword>
<keyword evidence="13" id="KW-1185">Reference proteome</keyword>
<dbReference type="EMBL" id="CP060715">
    <property type="protein sequence ID" value="QNN60929.1"/>
    <property type="molecule type" value="Genomic_DNA"/>
</dbReference>
<dbReference type="GO" id="GO:0046933">
    <property type="term" value="F:proton-transporting ATP synthase activity, rotational mechanism"/>
    <property type="evidence" value="ECO:0007669"/>
    <property type="project" value="UniProtKB-UniRule"/>
</dbReference>
<dbReference type="PANTHER" id="PTHR42823:SF3">
    <property type="entry name" value="ATP SYNTHASE SUBUNIT A, CHLOROPLASTIC"/>
    <property type="match status" value="1"/>
</dbReference>
<dbReference type="GO" id="GO:0045259">
    <property type="term" value="C:proton-transporting ATP synthase complex"/>
    <property type="evidence" value="ECO:0007669"/>
    <property type="project" value="UniProtKB-KW"/>
</dbReference>
<gene>
    <name evidence="11" type="primary">atpB</name>
    <name evidence="12" type="ORF">H9L01_00705</name>
</gene>
<evidence type="ECO:0000256" key="10">
    <source>
        <dbReference type="ARBA" id="ARBA00023310"/>
    </source>
</evidence>
<evidence type="ECO:0000256" key="2">
    <source>
        <dbReference type="ARBA" id="ARBA00006810"/>
    </source>
</evidence>